<name>B6HKT4_PENRW</name>
<organism evidence="1 2">
    <name type="scientific">Penicillium rubens (strain ATCC 28089 / DSM 1075 / NRRL 1951 / Wisconsin 54-1255)</name>
    <name type="common">Penicillium chrysogenum</name>
    <dbReference type="NCBI Taxonomy" id="500485"/>
    <lineage>
        <taxon>Eukaryota</taxon>
        <taxon>Fungi</taxon>
        <taxon>Dikarya</taxon>
        <taxon>Ascomycota</taxon>
        <taxon>Pezizomycotina</taxon>
        <taxon>Eurotiomycetes</taxon>
        <taxon>Eurotiomycetidae</taxon>
        <taxon>Eurotiales</taxon>
        <taxon>Aspergillaceae</taxon>
        <taxon>Penicillium</taxon>
        <taxon>Penicillium chrysogenum species complex</taxon>
    </lineage>
</organism>
<reference evidence="1 2" key="1">
    <citation type="journal article" date="2008" name="Nat. Biotechnol.">
        <title>Genome sequencing and analysis of the filamentous fungus Penicillium chrysogenum.</title>
        <authorList>
            <person name="van den Berg M.A."/>
            <person name="Albang R."/>
            <person name="Albermann K."/>
            <person name="Badger J.H."/>
            <person name="Daran J.-M."/>
            <person name="Driessen A.J.M."/>
            <person name="Garcia-Estrada C."/>
            <person name="Fedorova N.D."/>
            <person name="Harris D.M."/>
            <person name="Heijne W.H.M."/>
            <person name="Joardar V.S."/>
            <person name="Kiel J.A.K.W."/>
            <person name="Kovalchuk A."/>
            <person name="Martin J.F."/>
            <person name="Nierman W.C."/>
            <person name="Nijland J.G."/>
            <person name="Pronk J.T."/>
            <person name="Roubos J.A."/>
            <person name="van der Klei I.J."/>
            <person name="van Peij N.N.M.E."/>
            <person name="Veenhuis M."/>
            <person name="von Doehren H."/>
            <person name="Wagner C."/>
            <person name="Wortman J.R."/>
            <person name="Bovenberg R.A.L."/>
        </authorList>
    </citation>
    <scope>NUCLEOTIDE SEQUENCE [LARGE SCALE GENOMIC DNA]</scope>
    <source>
        <strain evidence="2">ATCC 28089 / DSM 1075 / NRRL 1951 / Wisconsin 54-1255</strain>
    </source>
</reference>
<dbReference type="Proteomes" id="UP000000724">
    <property type="component" value="Contig Pc00c21"/>
</dbReference>
<accession>B6HKT4</accession>
<dbReference type="EMBL" id="AM920436">
    <property type="protein sequence ID" value="CAP95648.1"/>
    <property type="molecule type" value="Genomic_DNA"/>
</dbReference>
<dbReference type="OrthoDB" id="3940621at2759"/>
<gene>
    <name evidence="1" type="ORF">Pc21g07510</name>
    <name evidence="1" type="ORF">PCH_Pc21g07510</name>
</gene>
<dbReference type="AlphaFoldDB" id="B6HKT4"/>
<evidence type="ECO:0000313" key="2">
    <source>
        <dbReference type="Proteomes" id="UP000000724"/>
    </source>
</evidence>
<dbReference type="VEuPathDB" id="FungiDB:PCH_Pc21g07510"/>
<protein>
    <submittedName>
        <fullName evidence="1">Pc21g07510 protein</fullName>
    </submittedName>
</protein>
<dbReference type="BioCyc" id="PCHR:PC21G07510-MONOMER"/>
<proteinExistence type="predicted"/>
<dbReference type="OMA" id="AKWRGLK"/>
<keyword evidence="2" id="KW-1185">Reference proteome</keyword>
<dbReference type="HOGENOM" id="CLU_1185358_0_0_1"/>
<sequence>MYASKAEAYPVIGFTRSATISSIMTHITRPFQRDISSSSKAVSSKFHLISSTIAVLPINDTINNLGTTMDGVSDYQHPQIPGPPQLGNFAKLPLELRLLIWEYLFCKIYTTPHVLSILRCSRYLYQEIADHLYRGMRHEIQIPFTDNSLKWLYVRLSSKNMSAKWRGLKNFKAVRRYLHNFPHTRIEEKEIFVNTILPSHKSRRQINRLEQKVNRLVDILNAAPVAPTAVWIIY</sequence>
<evidence type="ECO:0000313" key="1">
    <source>
        <dbReference type="EMBL" id="CAP95648.1"/>
    </source>
</evidence>